<dbReference type="InterPro" id="IPR027417">
    <property type="entry name" value="P-loop_NTPase"/>
</dbReference>
<dbReference type="PATRIC" id="fig|626887.3.peg.129"/>
<dbReference type="HOGENOM" id="CLU_344787_0_0_6"/>
<dbReference type="Gene3D" id="3.40.50.300">
    <property type="entry name" value="P-loop containing nucleotide triphosphate hydrolases"/>
    <property type="match status" value="1"/>
</dbReference>
<gene>
    <name evidence="1" type="ORF">J057_00694</name>
</gene>
<accession>N6X7L4</accession>
<organism evidence="1 2">
    <name type="scientific">Marinobacter nanhaiticus D15-8W</name>
    <dbReference type="NCBI Taxonomy" id="626887"/>
    <lineage>
        <taxon>Bacteria</taxon>
        <taxon>Pseudomonadati</taxon>
        <taxon>Pseudomonadota</taxon>
        <taxon>Gammaproteobacteria</taxon>
        <taxon>Pseudomonadales</taxon>
        <taxon>Marinobacteraceae</taxon>
        <taxon>Marinobacter</taxon>
    </lineage>
</organism>
<dbReference type="EMBL" id="APLQ01000005">
    <property type="protein sequence ID" value="ENO17138.2"/>
    <property type="molecule type" value="Genomic_DNA"/>
</dbReference>
<evidence type="ECO:0000313" key="1">
    <source>
        <dbReference type="EMBL" id="ENO17138.2"/>
    </source>
</evidence>
<sequence>MANQAGSPLNKELYAAGAWDNYMLSHAGSIIGGLELSGLDPKGLNDADFESLSVLLRNILQGLEQELVVTQYYWHFEGAQVQLRNRDNPRSQLLSERRSNFLNNRGLSGSRLHWLLECPPENNLNSALSVGALKAIFGAPFDKRAREQLRAMFSARGAWILEQDELKRQVREVTDALASLDARLQVLSPQKEMMERAQLWALNRAIVNLNPGYLETALHEAVPSDHWDQLLPDGDIQQVVVDGLDCLKIDGAVPVYARIVTVGGYGDEYVPEGVWGRGNSPPMLQSGNYLIVSRFRPLSALGRGMMLANKKNELYRNQMSLGTMFKGGDVSGEIERKIQDNQHLKDMTQELAEATNTGDRYGYYQSHVVLFDTNPRKLRDSGRKMENALKQNGLHPVWESAGLLSLYPQLLPGYPKKSYRSAEFNTSQAAACSQIFKSSEGVRHWGDKREEALYILESEDGTPFHYTPFVGDKCLVIGVGPTRSGKTFMKNVMAGHFMKFGGLYHAIDVDPGTEPLARFFREDGGIFRLDDVETSRGFNPFVAARNDRDPQFTYHLLSQLRLMLQMNESKEMQELTASEQKALDKAILDVLELPPEKVSLKTLSGVFEHVTELKTKFSRWLRGGMYGGLFDNVEDGIGTLDRRVAAYNLAGVKDTPELAALAMNELFFRVTRLFEDPAYRAMPKFLEMDEAQYVLSIPGAAERAVAKARTWFKHNGGMGFWSQSPKHFMDIPEWETLRSSATTFIFMADQEMDWDSYKRAFKLKDGECEAIANLIPRKQAFIIQREIGISKTVNINAAPEEYVVATSRPHEAIIVNEMLDKYPDVDEAVDHAVKAIFTEDQV</sequence>
<dbReference type="SUPFAM" id="SSF52540">
    <property type="entry name" value="P-loop containing nucleoside triphosphate hydrolases"/>
    <property type="match status" value="1"/>
</dbReference>
<dbReference type="AlphaFoldDB" id="N6X7L4"/>
<dbReference type="OrthoDB" id="9816422at2"/>
<proteinExistence type="predicted"/>
<name>N6X7L4_9GAMM</name>
<comment type="caution">
    <text evidence="1">The sequence shown here is derived from an EMBL/GenBank/DDBJ whole genome shotgun (WGS) entry which is preliminary data.</text>
</comment>
<dbReference type="eggNOG" id="COG3451">
    <property type="taxonomic scope" value="Bacteria"/>
</dbReference>
<protein>
    <submittedName>
        <fullName evidence="1">Uncharacterized protein</fullName>
    </submittedName>
</protein>
<dbReference type="STRING" id="626887.J057_00694"/>
<dbReference type="Proteomes" id="UP000013165">
    <property type="component" value="Unassembled WGS sequence"/>
</dbReference>
<reference evidence="1 2" key="1">
    <citation type="journal article" date="2013" name="Genome Announc.">
        <title>Genome Sequence of the Polycyclic Aromatic Hydrocarbon-Degrading Bacterium Strain Marinobacter nanhaiticus D15-8WT.</title>
        <authorList>
            <person name="Cui Z."/>
            <person name="Gao W."/>
            <person name="Li Q."/>
            <person name="Xu G."/>
            <person name="Zheng L."/>
        </authorList>
    </citation>
    <scope>NUCLEOTIDE SEQUENCE [LARGE SCALE GENOMIC DNA]</scope>
    <source>
        <strain evidence="1 2">D15-8W</strain>
    </source>
</reference>
<evidence type="ECO:0000313" key="2">
    <source>
        <dbReference type="Proteomes" id="UP000013165"/>
    </source>
</evidence>
<keyword evidence="2" id="KW-1185">Reference proteome</keyword>